<dbReference type="RefSeq" id="WP_059716795.1">
    <property type="nucleotide sequence ID" value="NZ_CP013414.1"/>
</dbReference>
<dbReference type="SMART" id="SM00867">
    <property type="entry name" value="YceI"/>
    <property type="match status" value="1"/>
</dbReference>
<evidence type="ECO:0000256" key="1">
    <source>
        <dbReference type="SAM" id="SignalP"/>
    </source>
</evidence>
<dbReference type="Proteomes" id="UP000064029">
    <property type="component" value="Unassembled WGS sequence"/>
</dbReference>
<dbReference type="InterPro" id="IPR007372">
    <property type="entry name" value="Lipid/polyisoprenoid-bd_YceI"/>
</dbReference>
<dbReference type="PANTHER" id="PTHR34406">
    <property type="entry name" value="PROTEIN YCEI"/>
    <property type="match status" value="1"/>
</dbReference>
<dbReference type="SUPFAM" id="SSF101874">
    <property type="entry name" value="YceI-like"/>
    <property type="match status" value="1"/>
</dbReference>
<dbReference type="Proteomes" id="UP000057910">
    <property type="component" value="Unassembled WGS sequence"/>
</dbReference>
<protein>
    <submittedName>
        <fullName evidence="3">Polyisoprenoid-binding protein</fullName>
    </submittedName>
</protein>
<dbReference type="Gene3D" id="2.40.128.110">
    <property type="entry name" value="Lipid/polyisoprenoid-binding, YceI-like"/>
    <property type="match status" value="1"/>
</dbReference>
<keyword evidence="1" id="KW-0732">Signal</keyword>
<dbReference type="InterPro" id="IPR036761">
    <property type="entry name" value="TTHA0802/YceI-like_sf"/>
</dbReference>
<comment type="caution">
    <text evidence="3">The sequence shown here is derived from an EMBL/GenBank/DDBJ whole genome shotgun (WGS) entry which is preliminary data.</text>
</comment>
<accession>A0A118NP63</accession>
<evidence type="ECO:0000313" key="4">
    <source>
        <dbReference type="EMBL" id="KVN87353.1"/>
    </source>
</evidence>
<dbReference type="EMBL" id="LOXM01000283">
    <property type="protein sequence ID" value="KVG52880.1"/>
    <property type="molecule type" value="Genomic_DNA"/>
</dbReference>
<name>A0A118NP63_9BURK</name>
<dbReference type="OrthoDB" id="9811006at2"/>
<evidence type="ECO:0000313" key="5">
    <source>
        <dbReference type="Proteomes" id="UP000057910"/>
    </source>
</evidence>
<dbReference type="Pfam" id="PF04264">
    <property type="entry name" value="YceI"/>
    <property type="match status" value="1"/>
</dbReference>
<feature type="chain" id="PRO_5010783764" evidence="1">
    <location>
        <begin position="23"/>
        <end position="197"/>
    </location>
</feature>
<proteinExistence type="predicted"/>
<gene>
    <name evidence="3" type="ORF">WJ33_09400</name>
    <name evidence="4" type="ORF">WJ68_07975</name>
</gene>
<sequence>MSKQLMIAAGALAAALSFPAFADVSTYQFDPTHTYPSFEADHFGGLSVWRGKFDKSSGTVTLDRAAKTGTVDVTTQLASISTGNTKLDEHLQTNEFFDVAKYPDAVYKGTVKFKGDKPAEVVGNLTLHGVTKPLTLKIDSFKCMPHPMLKREVCGIDAVGEFNRDDFGLDYGKQYGFKMQTKLLITAEAVKQDAAKQ</sequence>
<evidence type="ECO:0000313" key="6">
    <source>
        <dbReference type="Proteomes" id="UP000064029"/>
    </source>
</evidence>
<feature type="signal peptide" evidence="1">
    <location>
        <begin position="1"/>
        <end position="22"/>
    </location>
</feature>
<reference evidence="5 6" key="1">
    <citation type="submission" date="2015-11" db="EMBL/GenBank/DDBJ databases">
        <title>Expanding the genomic diversity of Burkholderia species for the development of highly accurate diagnostics.</title>
        <authorList>
            <person name="Sahl J."/>
            <person name="Keim P."/>
            <person name="Wagner D."/>
        </authorList>
    </citation>
    <scope>NUCLEOTIDE SEQUENCE [LARGE SCALE GENOMIC DNA]</scope>
    <source>
        <strain evidence="4 5">MSMB1585WGS</strain>
        <strain evidence="3 6">MSMB2036</strain>
    </source>
</reference>
<dbReference type="EMBL" id="LPAD01000048">
    <property type="protein sequence ID" value="KVN87353.1"/>
    <property type="molecule type" value="Genomic_DNA"/>
</dbReference>
<feature type="domain" description="Lipid/polyisoprenoid-binding YceI-like" evidence="2">
    <location>
        <begin position="26"/>
        <end position="190"/>
    </location>
</feature>
<dbReference type="AlphaFoldDB" id="A0A118NP63"/>
<dbReference type="PANTHER" id="PTHR34406:SF2">
    <property type="entry name" value="PERIPLASMIC PROTEIN"/>
    <property type="match status" value="1"/>
</dbReference>
<evidence type="ECO:0000313" key="3">
    <source>
        <dbReference type="EMBL" id="KVG52880.1"/>
    </source>
</evidence>
<organism evidence="3 6">
    <name type="scientific">Burkholderia ubonensis</name>
    <dbReference type="NCBI Taxonomy" id="101571"/>
    <lineage>
        <taxon>Bacteria</taxon>
        <taxon>Pseudomonadati</taxon>
        <taxon>Pseudomonadota</taxon>
        <taxon>Betaproteobacteria</taxon>
        <taxon>Burkholderiales</taxon>
        <taxon>Burkholderiaceae</taxon>
        <taxon>Burkholderia</taxon>
        <taxon>Burkholderia cepacia complex</taxon>
    </lineage>
</organism>
<evidence type="ECO:0000259" key="2">
    <source>
        <dbReference type="SMART" id="SM00867"/>
    </source>
</evidence>